<dbReference type="EMBL" id="KQ460323">
    <property type="protein sequence ID" value="KPJ15892.1"/>
    <property type="molecule type" value="Genomic_DNA"/>
</dbReference>
<sequence length="110" mass="12503">MLRPATRTSGRHSTATTLATSDPTGNGRPFRMNLDRNFHRDSRRQLTSLSYNPLSKSSKHPLRNISLSTQYLAEVYDGGYQIVVSQVEEEMSQQCGYYLMHKIFDTSSGR</sequence>
<feature type="region of interest" description="Disordered" evidence="1">
    <location>
        <begin position="1"/>
        <end position="34"/>
    </location>
</feature>
<organism evidence="2 3">
    <name type="scientific">Papilio machaon</name>
    <name type="common">Old World swallowtail butterfly</name>
    <dbReference type="NCBI Taxonomy" id="76193"/>
    <lineage>
        <taxon>Eukaryota</taxon>
        <taxon>Metazoa</taxon>
        <taxon>Ecdysozoa</taxon>
        <taxon>Arthropoda</taxon>
        <taxon>Hexapoda</taxon>
        <taxon>Insecta</taxon>
        <taxon>Pterygota</taxon>
        <taxon>Neoptera</taxon>
        <taxon>Endopterygota</taxon>
        <taxon>Lepidoptera</taxon>
        <taxon>Glossata</taxon>
        <taxon>Ditrysia</taxon>
        <taxon>Papilionoidea</taxon>
        <taxon>Papilionidae</taxon>
        <taxon>Papilioninae</taxon>
        <taxon>Papilio</taxon>
    </lineage>
</organism>
<proteinExistence type="predicted"/>
<evidence type="ECO:0000256" key="1">
    <source>
        <dbReference type="SAM" id="MobiDB-lite"/>
    </source>
</evidence>
<evidence type="ECO:0000313" key="2">
    <source>
        <dbReference type="EMBL" id="KPJ15892.1"/>
    </source>
</evidence>
<accession>A0A194RE71</accession>
<dbReference type="AlphaFoldDB" id="A0A194RE71"/>
<keyword evidence="3" id="KW-1185">Reference proteome</keyword>
<name>A0A194RE71_PAPMA</name>
<dbReference type="Proteomes" id="UP000053240">
    <property type="component" value="Unassembled WGS sequence"/>
</dbReference>
<reference evidence="2 3" key="1">
    <citation type="journal article" date="2015" name="Nat. Commun.">
        <title>Outbred genome sequencing and CRISPR/Cas9 gene editing in butterflies.</title>
        <authorList>
            <person name="Li X."/>
            <person name="Fan D."/>
            <person name="Zhang W."/>
            <person name="Liu G."/>
            <person name="Zhang L."/>
            <person name="Zhao L."/>
            <person name="Fang X."/>
            <person name="Chen L."/>
            <person name="Dong Y."/>
            <person name="Chen Y."/>
            <person name="Ding Y."/>
            <person name="Zhao R."/>
            <person name="Feng M."/>
            <person name="Zhu Y."/>
            <person name="Feng Y."/>
            <person name="Jiang X."/>
            <person name="Zhu D."/>
            <person name="Xiang H."/>
            <person name="Feng X."/>
            <person name="Li S."/>
            <person name="Wang J."/>
            <person name="Zhang G."/>
            <person name="Kronforst M.R."/>
            <person name="Wang W."/>
        </authorList>
    </citation>
    <scope>NUCLEOTIDE SEQUENCE [LARGE SCALE GENOMIC DNA]</scope>
    <source>
        <strain evidence="2">Ya'a_city_454_Pm</strain>
        <tissue evidence="2">Whole body</tissue>
    </source>
</reference>
<protein>
    <submittedName>
        <fullName evidence="2">Uncharacterized protein</fullName>
    </submittedName>
</protein>
<evidence type="ECO:0000313" key="3">
    <source>
        <dbReference type="Proteomes" id="UP000053240"/>
    </source>
</evidence>
<gene>
    <name evidence="2" type="ORF">RR48_09938</name>
</gene>
<feature type="compositionally biased region" description="Polar residues" evidence="1">
    <location>
        <begin position="1"/>
        <end position="24"/>
    </location>
</feature>
<dbReference type="InParanoid" id="A0A194RE71"/>